<keyword evidence="1" id="KW-0472">Membrane</keyword>
<dbReference type="STRING" id="472759.Nhal_3312"/>
<dbReference type="RefSeq" id="WP_013034204.1">
    <property type="nucleotide sequence ID" value="NC_013960.1"/>
</dbReference>
<dbReference type="EMBL" id="CP001798">
    <property type="protein sequence ID" value="ADE16355.1"/>
    <property type="molecule type" value="Genomic_DNA"/>
</dbReference>
<evidence type="ECO:0000256" key="1">
    <source>
        <dbReference type="SAM" id="Phobius"/>
    </source>
</evidence>
<reference evidence="3" key="1">
    <citation type="submission" date="2010-04" db="EMBL/GenBank/DDBJ databases">
        <title>Complete genome sequence of Nitrosococcus halophilus Nc4, a salt-adapted, aerobic obligate ammonia-oxidizing sulfur purple bacterium.</title>
        <authorList>
            <consortium name="US DOE Joint Genome Institute"/>
            <person name="Campbell M.A."/>
            <person name="Malfatti S.A."/>
            <person name="Chain P.S.G."/>
            <person name="Heidelberg J.F."/>
            <person name="Ward B.B."/>
            <person name="Klotz M.G."/>
        </authorList>
    </citation>
    <scope>NUCLEOTIDE SEQUENCE [LARGE SCALE GENOMIC DNA]</scope>
    <source>
        <strain evidence="3">Nc4</strain>
    </source>
</reference>
<feature type="transmembrane region" description="Helical" evidence="1">
    <location>
        <begin position="223"/>
        <end position="243"/>
    </location>
</feature>
<dbReference type="SUPFAM" id="SSF53335">
    <property type="entry name" value="S-adenosyl-L-methionine-dependent methyltransferases"/>
    <property type="match status" value="1"/>
</dbReference>
<name>D5C0N2_NITHN</name>
<keyword evidence="1" id="KW-0812">Transmembrane</keyword>
<dbReference type="eggNOG" id="COG2227">
    <property type="taxonomic scope" value="Bacteria"/>
</dbReference>
<dbReference type="InterPro" id="IPR029063">
    <property type="entry name" value="SAM-dependent_MTases_sf"/>
</dbReference>
<dbReference type="AlphaFoldDB" id="D5C0N2"/>
<gene>
    <name evidence="2" type="ordered locus">Nhal_3312</name>
</gene>
<evidence type="ECO:0000313" key="2">
    <source>
        <dbReference type="EMBL" id="ADE16355.1"/>
    </source>
</evidence>
<proteinExistence type="predicted"/>
<dbReference type="HOGENOM" id="CLU_1061017_0_0_6"/>
<dbReference type="PANTHER" id="PTHR43861">
    <property type="entry name" value="TRANS-ACONITATE 2-METHYLTRANSFERASE-RELATED"/>
    <property type="match status" value="1"/>
</dbReference>
<dbReference type="OrthoDB" id="108476at2"/>
<dbReference type="Gene3D" id="3.40.50.150">
    <property type="entry name" value="Vaccinia Virus protein VP39"/>
    <property type="match status" value="1"/>
</dbReference>
<sequence length="262" mass="30069">MSLPHPQTDNLQGPVDSASDMELTAQMEPFDSFWEGPEEPEEVEKGYGKFYQFYRHNYLKHLPADHNARILVISCGPGYFVNTLNKQGYKNAIGIDSFESKVKYGQQHSLDCRAERAFPFLASHKNTFNVIFCEQELNHLTKKEILIFLRLVWESLISGGTLIVHGLNGANPITGSEALAQNFDHYNTFTEYTLRQVLQHSGFEHIHVFPLHLYVFYKNPFNYVAWGASTLLSLFFRVCFILYGKSNKLFTKKIAATCQKLK</sequence>
<dbReference type="Pfam" id="PF13489">
    <property type="entry name" value="Methyltransf_23"/>
    <property type="match status" value="1"/>
</dbReference>
<organism evidence="2 3">
    <name type="scientific">Nitrosococcus halophilus (strain Nc4)</name>
    <dbReference type="NCBI Taxonomy" id="472759"/>
    <lineage>
        <taxon>Bacteria</taxon>
        <taxon>Pseudomonadati</taxon>
        <taxon>Pseudomonadota</taxon>
        <taxon>Gammaproteobacteria</taxon>
        <taxon>Chromatiales</taxon>
        <taxon>Chromatiaceae</taxon>
        <taxon>Nitrosococcus</taxon>
    </lineage>
</organism>
<dbReference type="KEGG" id="nhl:Nhal_3312"/>
<dbReference type="Proteomes" id="UP000001844">
    <property type="component" value="Chromosome"/>
</dbReference>
<keyword evidence="1" id="KW-1133">Transmembrane helix</keyword>
<dbReference type="CDD" id="cd02440">
    <property type="entry name" value="AdoMet_MTases"/>
    <property type="match status" value="1"/>
</dbReference>
<protein>
    <recommendedName>
        <fullName evidence="4">Methyltransferase type 11</fullName>
    </recommendedName>
</protein>
<evidence type="ECO:0000313" key="3">
    <source>
        <dbReference type="Proteomes" id="UP000001844"/>
    </source>
</evidence>
<accession>D5C0N2</accession>
<keyword evidence="3" id="KW-1185">Reference proteome</keyword>
<evidence type="ECO:0008006" key="4">
    <source>
        <dbReference type="Google" id="ProtNLM"/>
    </source>
</evidence>